<accession>A0A7S5RIF1</accession>
<proteinExistence type="predicted"/>
<evidence type="ECO:0000313" key="1">
    <source>
        <dbReference type="EMBL" id="QIG72809.1"/>
    </source>
</evidence>
<dbReference type="Proteomes" id="UP000655883">
    <property type="component" value="Segment"/>
</dbReference>
<protein>
    <submittedName>
        <fullName evidence="1">Uncharacterized protein</fullName>
    </submittedName>
</protein>
<organism evidence="1 2">
    <name type="scientific">Rhizobium phage RHph_Y65</name>
    <dbReference type="NCBI Taxonomy" id="2509785"/>
    <lineage>
        <taxon>Viruses</taxon>
        <taxon>Duplodnaviria</taxon>
        <taxon>Heunggongvirae</taxon>
        <taxon>Uroviricota</taxon>
        <taxon>Caudoviricetes</taxon>
        <taxon>Kleczkowskaviridae</taxon>
        <taxon>Cuauhnahuacvirus</taxon>
        <taxon>Cuauhnahuacvirus Y65</taxon>
    </lineage>
</organism>
<evidence type="ECO:0000313" key="2">
    <source>
        <dbReference type="Proteomes" id="UP000655883"/>
    </source>
</evidence>
<dbReference type="EMBL" id="MN988525">
    <property type="protein sequence ID" value="QIG72809.1"/>
    <property type="molecule type" value="Genomic_DNA"/>
</dbReference>
<sequence>MGTSAPDITISNPHLDPAHSVSNLPFIRKTPPHVLGESKEDFLGRMALATHDRVNNLDFTIVSRRDWDHLLYLASRSV</sequence>
<keyword evidence="2" id="KW-1185">Reference proteome</keyword>
<name>A0A7S5RIF1_9CAUD</name>
<gene>
    <name evidence="1" type="ORF">EVB97_251</name>
</gene>
<reference evidence="1 2" key="1">
    <citation type="submission" date="2020-01" db="EMBL/GenBank/DDBJ databases">
        <title>Patterns of diversity and host range of bacteriophage communities associated with bean-nodulatin bacteria.</title>
        <authorList>
            <person name="Vann Cauwenberghe J."/>
            <person name="Santamaria R.I."/>
            <person name="Bustos P."/>
            <person name="Juarez S."/>
            <person name="Gonzalez V."/>
        </authorList>
    </citation>
    <scope>NUCLEOTIDE SEQUENCE [LARGE SCALE GENOMIC DNA]</scope>
    <source>
        <strain evidence="2">RHph</strain>
    </source>
</reference>